<proteinExistence type="predicted"/>
<dbReference type="OrthoDB" id="129569at2759"/>
<evidence type="ECO:0000313" key="1">
    <source>
        <dbReference type="EMBL" id="RLN53476.1"/>
    </source>
</evidence>
<comment type="caution">
    <text evidence="1">The sequence shown here is derived from an EMBL/GenBank/DDBJ whole genome shotgun (WGS) entry which is preliminary data.</text>
</comment>
<dbReference type="InterPro" id="IPR036770">
    <property type="entry name" value="Ankyrin_rpt-contain_sf"/>
</dbReference>
<dbReference type="Gene3D" id="1.25.40.20">
    <property type="entry name" value="Ankyrin repeat-containing domain"/>
    <property type="match status" value="1"/>
</dbReference>
<evidence type="ECO:0000313" key="2">
    <source>
        <dbReference type="Proteomes" id="UP000277300"/>
    </source>
</evidence>
<dbReference type="EMBL" id="MBDO02000615">
    <property type="protein sequence ID" value="RLN53476.1"/>
    <property type="molecule type" value="Genomic_DNA"/>
</dbReference>
<reference evidence="1 2" key="1">
    <citation type="submission" date="2018-07" db="EMBL/GenBank/DDBJ databases">
        <title>Genome sequencing of oomycete isolates from Chile give support for New Zealand origin for Phytophthora kernoviae and make available the first Nothophytophthora sp. genome.</title>
        <authorList>
            <person name="Studholme D.J."/>
            <person name="Sanfuentes E."/>
            <person name="Panda P."/>
            <person name="Hill R."/>
            <person name="Sambles C."/>
            <person name="Grant M."/>
            <person name="Williams N.M."/>
            <person name="Mcdougal R.L."/>
        </authorList>
    </citation>
    <scope>NUCLEOTIDE SEQUENCE [LARGE SCALE GENOMIC DNA]</scope>
    <source>
        <strain evidence="1">Chile6</strain>
    </source>
</reference>
<name>A0A3F2RCZ5_9STRA</name>
<dbReference type="SUPFAM" id="SSF140860">
    <property type="entry name" value="Pseudo ankyrin repeat-like"/>
    <property type="match status" value="1"/>
</dbReference>
<gene>
    <name evidence="1" type="ORF">BBP00_00009299</name>
</gene>
<sequence length="175" mass="19586">MSLNVSKEQGIDHREETQMAVIAAVYPCKSSDFQPSYQLPSAQDTTINQGQDETVNAASLPVKILALTHVCERIDELLKTPEEAVKEAATTGQVQWLQRLLERFDCDVADATMIAAAKGHMEIVRLLLPQIEPEREQQKATWQVIEVATMNENVDVVNFAMRHLSEVGYGDWFTA</sequence>
<organism evidence="1 2">
    <name type="scientific">Phytophthora kernoviae</name>
    <dbReference type="NCBI Taxonomy" id="325452"/>
    <lineage>
        <taxon>Eukaryota</taxon>
        <taxon>Sar</taxon>
        <taxon>Stramenopiles</taxon>
        <taxon>Oomycota</taxon>
        <taxon>Peronosporomycetes</taxon>
        <taxon>Peronosporales</taxon>
        <taxon>Peronosporaceae</taxon>
        <taxon>Phytophthora</taxon>
    </lineage>
</organism>
<protein>
    <submittedName>
        <fullName evidence="1">Uncharacterized protein</fullName>
    </submittedName>
</protein>
<dbReference type="Proteomes" id="UP000277300">
    <property type="component" value="Unassembled WGS sequence"/>
</dbReference>
<dbReference type="AlphaFoldDB" id="A0A3F2RCZ5"/>
<accession>A0A3F2RCZ5</accession>